<dbReference type="VEuPathDB" id="PlasmoDB:AK88_02504"/>
<sequence length="476" mass="53984">MFHHLRGKNALHNYLSRCTWGKFPPGVIPYRNRGPKLRGVTVLETVRRPHSGYSKKGDAAHTTRHRTDCKGGKTDPFKETCERGERGEQNKRGDRLNAETSMYYPERNSFPYVTTGILLGMVGISSFFQFLIYNLKNCDDESSILLRVNEILDHLDAYFIIHNFQGGPREGHNTRGHGAVEPGLLNIKYLTSPFFVNENVLQCAVQLSTFFLASRFLERQFGSLKFGALFICGCVLSNLLTHHFLKFLTNQMEALNFLHFALIHPSGSMAFICALCSICFKNCAIWKDIPVHCSILVVPYLLSSFYVFLSLYKIGNNSLEKTQGQAAQEGDSSNQRNSLQNVYAKDHPYEDPSPQMGMPNVMSKSQANNDPIDPLHSKDKEQPNGLPSNKHIPSETMETLRNFLIVKACDEVIKRRKKENMFPSKKLQNLKNETLRNINEINNKSKKIFFSLSSSFTDICGILLASCGSFLFKMLR</sequence>
<feature type="compositionally biased region" description="Basic and acidic residues" evidence="1">
    <location>
        <begin position="373"/>
        <end position="382"/>
    </location>
</feature>
<feature type="region of interest" description="Disordered" evidence="1">
    <location>
        <begin position="345"/>
        <end position="393"/>
    </location>
</feature>
<organism evidence="3 4">
    <name type="scientific">Plasmodium fragile</name>
    <dbReference type="NCBI Taxonomy" id="5857"/>
    <lineage>
        <taxon>Eukaryota</taxon>
        <taxon>Sar</taxon>
        <taxon>Alveolata</taxon>
        <taxon>Apicomplexa</taxon>
        <taxon>Aconoidasida</taxon>
        <taxon>Haemosporida</taxon>
        <taxon>Plasmodiidae</taxon>
        <taxon>Plasmodium</taxon>
        <taxon>Plasmodium (Plasmodium)</taxon>
    </lineage>
</organism>
<evidence type="ECO:0000313" key="4">
    <source>
        <dbReference type="Proteomes" id="UP000054561"/>
    </source>
</evidence>
<dbReference type="OMA" id="ICFKNCA"/>
<dbReference type="EMBL" id="KQ001668">
    <property type="protein sequence ID" value="KJP87900.1"/>
    <property type="molecule type" value="Genomic_DNA"/>
</dbReference>
<keyword evidence="2" id="KW-1133">Transmembrane helix</keyword>
<keyword evidence="4" id="KW-1185">Reference proteome</keyword>
<dbReference type="Proteomes" id="UP000054561">
    <property type="component" value="Unassembled WGS sequence"/>
</dbReference>
<evidence type="ECO:0000256" key="2">
    <source>
        <dbReference type="SAM" id="Phobius"/>
    </source>
</evidence>
<dbReference type="OrthoDB" id="382651at2759"/>
<evidence type="ECO:0000313" key="3">
    <source>
        <dbReference type="EMBL" id="KJP87900.1"/>
    </source>
</evidence>
<accession>A0A0D9QLF5</accession>
<dbReference type="RefSeq" id="XP_012335552.1">
    <property type="nucleotide sequence ID" value="XM_012480129.1"/>
</dbReference>
<feature type="transmembrane region" description="Helical" evidence="2">
    <location>
        <begin position="448"/>
        <end position="472"/>
    </location>
</feature>
<dbReference type="AlphaFoldDB" id="A0A0D9QLF5"/>
<dbReference type="GeneID" id="24267818"/>
<feature type="region of interest" description="Disordered" evidence="1">
    <location>
        <begin position="51"/>
        <end position="94"/>
    </location>
</feature>
<gene>
    <name evidence="3" type="ORF">AK88_02504</name>
</gene>
<keyword evidence="2" id="KW-0472">Membrane</keyword>
<feature type="transmembrane region" description="Helical" evidence="2">
    <location>
        <begin position="224"/>
        <end position="245"/>
    </location>
</feature>
<keyword evidence="2" id="KW-0812">Transmembrane</keyword>
<name>A0A0D9QLF5_PLAFR</name>
<proteinExistence type="predicted"/>
<feature type="transmembrane region" description="Helical" evidence="2">
    <location>
        <begin position="257"/>
        <end position="280"/>
    </location>
</feature>
<evidence type="ECO:0000256" key="1">
    <source>
        <dbReference type="SAM" id="MobiDB-lite"/>
    </source>
</evidence>
<protein>
    <submittedName>
        <fullName evidence="3">Uncharacterized protein</fullName>
    </submittedName>
</protein>
<reference evidence="3 4" key="1">
    <citation type="submission" date="2014-03" db="EMBL/GenBank/DDBJ databases">
        <title>The Genome Sequence of Plasmodium fragile nilgiri.</title>
        <authorList>
            <consortium name="The Broad Institute Genomics Platform"/>
            <consortium name="The Broad Institute Genome Sequencing Center for Infectious Disease"/>
            <person name="Neafsey D."/>
            <person name="Duraisingh M."/>
            <person name="Young S.K."/>
            <person name="Zeng Q."/>
            <person name="Gargeya S."/>
            <person name="Abouelleil A."/>
            <person name="Alvarado L."/>
            <person name="Chapman S.B."/>
            <person name="Gainer-Dewar J."/>
            <person name="Goldberg J."/>
            <person name="Griggs A."/>
            <person name="Gujja S."/>
            <person name="Hansen M."/>
            <person name="Howarth C."/>
            <person name="Imamovic A."/>
            <person name="Larimer J."/>
            <person name="Pearson M."/>
            <person name="Poon T.W."/>
            <person name="Priest M."/>
            <person name="Roberts A."/>
            <person name="Saif S."/>
            <person name="Shea T."/>
            <person name="Sykes S."/>
            <person name="Wortman J."/>
            <person name="Nusbaum C."/>
            <person name="Birren B."/>
        </authorList>
    </citation>
    <scope>NUCLEOTIDE SEQUENCE [LARGE SCALE GENOMIC DNA]</scope>
    <source>
        <strain evidence="4">nilgiri</strain>
    </source>
</reference>
<feature type="compositionally biased region" description="Basic and acidic residues" evidence="1">
    <location>
        <begin position="55"/>
        <end position="94"/>
    </location>
</feature>
<feature type="transmembrane region" description="Helical" evidence="2">
    <location>
        <begin position="292"/>
        <end position="312"/>
    </location>
</feature>
<feature type="transmembrane region" description="Helical" evidence="2">
    <location>
        <begin position="110"/>
        <end position="132"/>
    </location>
</feature>